<dbReference type="Proteomes" id="UP000784294">
    <property type="component" value="Unassembled WGS sequence"/>
</dbReference>
<dbReference type="OrthoDB" id="6320929at2759"/>
<organism evidence="2 3">
    <name type="scientific">Protopolystoma xenopodis</name>
    <dbReference type="NCBI Taxonomy" id="117903"/>
    <lineage>
        <taxon>Eukaryota</taxon>
        <taxon>Metazoa</taxon>
        <taxon>Spiralia</taxon>
        <taxon>Lophotrochozoa</taxon>
        <taxon>Platyhelminthes</taxon>
        <taxon>Monogenea</taxon>
        <taxon>Polyopisthocotylea</taxon>
        <taxon>Polystomatidea</taxon>
        <taxon>Polystomatidae</taxon>
        <taxon>Protopolystoma</taxon>
    </lineage>
</organism>
<evidence type="ECO:0000313" key="3">
    <source>
        <dbReference type="Proteomes" id="UP000784294"/>
    </source>
</evidence>
<gene>
    <name evidence="2" type="ORF">PXEA_LOCUS2789</name>
</gene>
<feature type="compositionally biased region" description="Polar residues" evidence="1">
    <location>
        <begin position="163"/>
        <end position="173"/>
    </location>
</feature>
<dbReference type="EMBL" id="CAAALY010006121">
    <property type="protein sequence ID" value="VEL09349.1"/>
    <property type="molecule type" value="Genomic_DNA"/>
</dbReference>
<proteinExistence type="predicted"/>
<dbReference type="AlphaFoldDB" id="A0A448WDU9"/>
<sequence length="310" mass="34322">MTVYEEFGRLIPGFAPSQPTQCYGGSGSSAILAAPTNSSENTGLVFSLSGNLSSSGSVSTSSPTSHAATLAARQMMQQQQQQQQHLQATTRATSFANTSVTQPPQPQQQQQQHSNNTLHQHQQQQQQAAALILQHQQHSRAQIQQQLHHQQLQQAIQQQQQQHPMSHSQSLPSPGQIPVSGLFDKITDQIERHVGAIANLLRNQPVVAERILRSLRCLIDAAHLAKTSRDPSIASDVIATVLVSLLEHFRPSHWRDQPRGLETMEHLKEAHMITPRHMLSCEQAPYGYAWVTRQGSADLDVRIRQCLAIV</sequence>
<evidence type="ECO:0000313" key="2">
    <source>
        <dbReference type="EMBL" id="VEL09349.1"/>
    </source>
</evidence>
<accession>A0A448WDU9</accession>
<feature type="compositionally biased region" description="Low complexity" evidence="1">
    <location>
        <begin position="96"/>
        <end position="162"/>
    </location>
</feature>
<keyword evidence="3" id="KW-1185">Reference proteome</keyword>
<evidence type="ECO:0000256" key="1">
    <source>
        <dbReference type="SAM" id="MobiDB-lite"/>
    </source>
</evidence>
<comment type="caution">
    <text evidence="2">The sequence shown here is derived from an EMBL/GenBank/DDBJ whole genome shotgun (WGS) entry which is preliminary data.</text>
</comment>
<name>A0A448WDU9_9PLAT</name>
<feature type="region of interest" description="Disordered" evidence="1">
    <location>
        <begin position="96"/>
        <end position="175"/>
    </location>
</feature>
<protein>
    <submittedName>
        <fullName evidence="2">Uncharacterized protein</fullName>
    </submittedName>
</protein>
<reference evidence="2" key="1">
    <citation type="submission" date="2018-11" db="EMBL/GenBank/DDBJ databases">
        <authorList>
            <consortium name="Pathogen Informatics"/>
        </authorList>
    </citation>
    <scope>NUCLEOTIDE SEQUENCE</scope>
</reference>